<dbReference type="EMBL" id="JACIFV010000001">
    <property type="protein sequence ID" value="MBB4190014.1"/>
    <property type="molecule type" value="Genomic_DNA"/>
</dbReference>
<organism evidence="1 2">
    <name type="scientific">Rhizobium aethiopicum</name>
    <dbReference type="NCBI Taxonomy" id="1138170"/>
    <lineage>
        <taxon>Bacteria</taxon>
        <taxon>Pseudomonadati</taxon>
        <taxon>Pseudomonadota</taxon>
        <taxon>Alphaproteobacteria</taxon>
        <taxon>Hyphomicrobiales</taxon>
        <taxon>Rhizobiaceae</taxon>
        <taxon>Rhizobium/Agrobacterium group</taxon>
        <taxon>Rhizobium</taxon>
    </lineage>
</organism>
<evidence type="ECO:0000313" key="2">
    <source>
        <dbReference type="Proteomes" id="UP000524492"/>
    </source>
</evidence>
<protein>
    <submittedName>
        <fullName evidence="1">Uncharacterized protein</fullName>
    </submittedName>
</protein>
<accession>A0A7W6MCI5</accession>
<name>A0A7W6MCI5_9HYPH</name>
<dbReference type="Proteomes" id="UP000524492">
    <property type="component" value="Unassembled WGS sequence"/>
</dbReference>
<comment type="caution">
    <text evidence="1">The sequence shown here is derived from an EMBL/GenBank/DDBJ whole genome shotgun (WGS) entry which is preliminary data.</text>
</comment>
<keyword evidence="2" id="KW-1185">Reference proteome</keyword>
<dbReference type="AlphaFoldDB" id="A0A7W6MCI5"/>
<proteinExistence type="predicted"/>
<reference evidence="1 2" key="1">
    <citation type="submission" date="2020-08" db="EMBL/GenBank/DDBJ databases">
        <title>Genomic Encyclopedia of Type Strains, Phase IV (KMG-V): Genome sequencing to study the core and pangenomes of soil and plant-associated prokaryotes.</title>
        <authorList>
            <person name="Whitman W."/>
        </authorList>
    </citation>
    <scope>NUCLEOTIDE SEQUENCE [LARGE SCALE GENOMIC DNA]</scope>
    <source>
        <strain evidence="1 2">SEMIA 4074</strain>
    </source>
</reference>
<dbReference type="RefSeq" id="WP_184452700.1">
    <property type="nucleotide sequence ID" value="NZ_JACIFV010000001.1"/>
</dbReference>
<sequence>MPQNRWTSDLQHMRSLPRAGQKSMFLTFIEKECGIPLTVREARSRLFLLTMDALAGSPRLIVVDETRAILMSLGDLEAILLDLALMKVVEGLKEQPRRRVKNR</sequence>
<evidence type="ECO:0000313" key="1">
    <source>
        <dbReference type="EMBL" id="MBB4190014.1"/>
    </source>
</evidence>
<gene>
    <name evidence="1" type="ORF">GGD53_000130</name>
</gene>